<protein>
    <submittedName>
        <fullName evidence="1">Uncharacterized protein</fullName>
    </submittedName>
</protein>
<proteinExistence type="predicted"/>
<evidence type="ECO:0000313" key="1">
    <source>
        <dbReference type="EMBL" id="KRZ02779.1"/>
    </source>
</evidence>
<dbReference type="PANTHER" id="PTHR47331">
    <property type="entry name" value="PHD-TYPE DOMAIN-CONTAINING PROTEIN"/>
    <property type="match status" value="1"/>
</dbReference>
<comment type="caution">
    <text evidence="1">The sequence shown here is derived from an EMBL/GenBank/DDBJ whole genome shotgun (WGS) entry which is preliminary data.</text>
</comment>
<accession>A0A0V1GX08</accession>
<dbReference type="EMBL" id="JYDP01000216">
    <property type="protein sequence ID" value="KRZ02779.1"/>
    <property type="molecule type" value="Genomic_DNA"/>
</dbReference>
<gene>
    <name evidence="1" type="ORF">T11_13082</name>
</gene>
<sequence length="169" mass="19264">MGILLRFRRFRVGLQADIEKMYLQVSLHPEDRHACRFLWTDARGGKAPREYRLIRVYFGQRPLWFRRLVWQRVRGRGLLASGSTDQELQLAQVGIEGSSTLCLLGHLCETGSRLTDQELLLLERQFSGSVLNPKRRAAMEAICGESSTRYPGDHSSRLVATLPNARQPA</sequence>
<name>A0A0V1GX08_9BILA</name>
<reference evidence="1 2" key="1">
    <citation type="submission" date="2015-01" db="EMBL/GenBank/DDBJ databases">
        <title>Evolution of Trichinella species and genotypes.</title>
        <authorList>
            <person name="Korhonen P.K."/>
            <person name="Edoardo P."/>
            <person name="Giuseppe L.R."/>
            <person name="Gasser R.B."/>
        </authorList>
    </citation>
    <scope>NUCLEOTIDE SEQUENCE [LARGE SCALE GENOMIC DNA]</scope>
    <source>
        <strain evidence="1">ISS1029</strain>
    </source>
</reference>
<organism evidence="1 2">
    <name type="scientific">Trichinella zimbabwensis</name>
    <dbReference type="NCBI Taxonomy" id="268475"/>
    <lineage>
        <taxon>Eukaryota</taxon>
        <taxon>Metazoa</taxon>
        <taxon>Ecdysozoa</taxon>
        <taxon>Nematoda</taxon>
        <taxon>Enoplea</taxon>
        <taxon>Dorylaimia</taxon>
        <taxon>Trichinellida</taxon>
        <taxon>Trichinellidae</taxon>
        <taxon>Trichinella</taxon>
    </lineage>
</organism>
<dbReference type="Proteomes" id="UP000055024">
    <property type="component" value="Unassembled WGS sequence"/>
</dbReference>
<keyword evidence="2" id="KW-1185">Reference proteome</keyword>
<dbReference type="OrthoDB" id="5920525at2759"/>
<dbReference type="AlphaFoldDB" id="A0A0V1GX08"/>
<evidence type="ECO:0000313" key="2">
    <source>
        <dbReference type="Proteomes" id="UP000055024"/>
    </source>
</evidence>